<dbReference type="AlphaFoldDB" id="A0A0H4X3U0"/>
<sequence>MSTTLQAAEQHGCEVALAVMPEGVEHISGNFFTAFFAFVALAVMPEGVEHR</sequence>
<proteinExistence type="predicted"/>
<dbReference type="EMBL" id="CP012109">
    <property type="protein sequence ID" value="AKQ70346.1"/>
    <property type="molecule type" value="Genomic_DNA"/>
</dbReference>
<evidence type="ECO:0000313" key="2">
    <source>
        <dbReference type="Proteomes" id="UP000009026"/>
    </source>
</evidence>
<organism evidence="1 2">
    <name type="scientific">Pseudomyxococcus hansupus</name>
    <dbReference type="NCBI Taxonomy" id="1297742"/>
    <lineage>
        <taxon>Bacteria</taxon>
        <taxon>Pseudomonadati</taxon>
        <taxon>Myxococcota</taxon>
        <taxon>Myxococcia</taxon>
        <taxon>Myxococcales</taxon>
        <taxon>Cystobacterineae</taxon>
        <taxon>Myxococcaceae</taxon>
        <taxon>Pseudomyxococcus</taxon>
    </lineage>
</organism>
<protein>
    <submittedName>
        <fullName evidence="1">Uncharacterized protein</fullName>
    </submittedName>
</protein>
<name>A0A0H4X3U0_9BACT</name>
<accession>A0A0H4X3U0</accession>
<reference evidence="1 2" key="1">
    <citation type="journal article" date="2016" name="PLoS ONE">
        <title>Complete Genome Sequence and Comparative Genomics of a Novel Myxobacterium Myxococcus hansupus.</title>
        <authorList>
            <person name="Sharma G."/>
            <person name="Narwani T."/>
            <person name="Subramanian S."/>
        </authorList>
    </citation>
    <scope>NUCLEOTIDE SEQUENCE [LARGE SCALE GENOMIC DNA]</scope>
    <source>
        <strain evidence="2">mixupus</strain>
    </source>
</reference>
<keyword evidence="2" id="KW-1185">Reference proteome</keyword>
<dbReference type="Proteomes" id="UP000009026">
    <property type="component" value="Chromosome"/>
</dbReference>
<dbReference type="KEGG" id="mym:A176_007258"/>
<gene>
    <name evidence="1" type="ORF">A176_007258</name>
</gene>
<evidence type="ECO:0000313" key="1">
    <source>
        <dbReference type="EMBL" id="AKQ70346.1"/>
    </source>
</evidence>